<dbReference type="AlphaFoldDB" id="A2DFZ9"/>
<name>A2DFZ9_TRIV3</name>
<dbReference type="InterPro" id="IPR016024">
    <property type="entry name" value="ARM-type_fold"/>
</dbReference>
<dbReference type="SMART" id="SM01349">
    <property type="entry name" value="TOG"/>
    <property type="match status" value="2"/>
</dbReference>
<dbReference type="Proteomes" id="UP000001542">
    <property type="component" value="Unassembled WGS sequence"/>
</dbReference>
<dbReference type="GO" id="GO:0008017">
    <property type="term" value="F:microtubule binding"/>
    <property type="evidence" value="ECO:0000318"/>
    <property type="project" value="GO_Central"/>
</dbReference>
<evidence type="ECO:0000313" key="3">
    <source>
        <dbReference type="Proteomes" id="UP000001542"/>
    </source>
</evidence>
<dbReference type="GO" id="GO:0005881">
    <property type="term" value="C:cytoplasmic microtubule"/>
    <property type="evidence" value="ECO:0000318"/>
    <property type="project" value="GO_Central"/>
</dbReference>
<protein>
    <recommendedName>
        <fullName evidence="1">TOG domain-containing protein</fullName>
    </recommendedName>
</protein>
<gene>
    <name evidence="2" type="ORF">TVAG_163220</name>
</gene>
<feature type="domain" description="TOG" evidence="1">
    <location>
        <begin position="12"/>
        <end position="238"/>
    </location>
</feature>
<dbReference type="GO" id="GO:0000226">
    <property type="term" value="P:microtubule cytoskeleton organization"/>
    <property type="evidence" value="ECO:0000318"/>
    <property type="project" value="GO_Central"/>
</dbReference>
<dbReference type="InterPro" id="IPR024395">
    <property type="entry name" value="CLASP_N_dom"/>
</dbReference>
<dbReference type="VEuPathDB" id="TrichDB:TVAGG3_0952990"/>
<keyword evidence="3" id="KW-1185">Reference proteome</keyword>
<dbReference type="KEGG" id="tva:5466169"/>
<sequence length="734" mass="83183">MSTLAFQGDVSDLKYGFIPLQVHENLQSMMFADRVEAAKQLLQLTNSVAMRYVDLGNFLIFIGPYLHDENFEVCTNVEFTIEALIQKFGSQSLYYIDQLKSIIFPALRDIRRAVRIITVNMMVTYSLETQSFILLQTALDEFDRQPNLAKAELLTYVNSLIERIKPPESYFKPISSMLDSAFMVQNGQVRSSAILLLQCFVKLAPSIRQILTEQCESFLLDDIPKQIVPSTPKVNSPSIPMNGMSPRGNFMKKFPQTPRIEKNQIAYEITEFGKPRISKTANDIFAIAKKQIIVTPKLQGSPIARPIIESFIQEPIDDNIFRGNSIEHIPIMNDSPPQSPKFEPIFAQSTAPHAQEVNNSSSEADNIDFPPIITSTHTITISSDDLPELKSERSIHDTFSKQEFPIKPDFNDDPPKPEPNHISFAIVEPKAENLFIDDLSSDTGTYNRNRIRRRPRPPVLNIQPSISAFQDAETPQPKKYDVQEPSLHVKPMKVHASTPRNYHKYQKPPKIPQNQAKSPRKIVKELAVDDIISDLRSSEWEKQNEAALYLSKLIVTNTSFVRDNLRVFVFELFPLTTSIRSALAKTALSCMKDLAENFGNEFTPFFEATLNELLTVILSSKIFINKLASDCIDLILEGINRKTAIDFLLQDHSKRPTQCRVSLSYNFSKLCDDINDPNAAVKSLGMFITDASPDVRKNARNAITKMSEKFHEFKYIISNSSINDAEKKALLNCF</sequence>
<dbReference type="Pfam" id="PF12348">
    <property type="entry name" value="CLASP_N"/>
    <property type="match status" value="1"/>
</dbReference>
<dbReference type="EMBL" id="DS113196">
    <property type="protein sequence ID" value="EAY20626.1"/>
    <property type="molecule type" value="Genomic_DNA"/>
</dbReference>
<reference evidence="2" key="1">
    <citation type="submission" date="2006-10" db="EMBL/GenBank/DDBJ databases">
        <authorList>
            <person name="Amadeo P."/>
            <person name="Zhao Q."/>
            <person name="Wortman J."/>
            <person name="Fraser-Liggett C."/>
            <person name="Carlton J."/>
        </authorList>
    </citation>
    <scope>NUCLEOTIDE SEQUENCE</scope>
    <source>
        <strain evidence="2">G3</strain>
    </source>
</reference>
<evidence type="ECO:0000259" key="1">
    <source>
        <dbReference type="SMART" id="SM01349"/>
    </source>
</evidence>
<accession>A2DFZ9</accession>
<proteinExistence type="predicted"/>
<reference evidence="2" key="2">
    <citation type="journal article" date="2007" name="Science">
        <title>Draft genome sequence of the sexually transmitted pathogen Trichomonas vaginalis.</title>
        <authorList>
            <person name="Carlton J.M."/>
            <person name="Hirt R.P."/>
            <person name="Silva J.C."/>
            <person name="Delcher A.L."/>
            <person name="Schatz M."/>
            <person name="Zhao Q."/>
            <person name="Wortman J.R."/>
            <person name="Bidwell S.L."/>
            <person name="Alsmark U.C.M."/>
            <person name="Besteiro S."/>
            <person name="Sicheritz-Ponten T."/>
            <person name="Noel C.J."/>
            <person name="Dacks J.B."/>
            <person name="Foster P.G."/>
            <person name="Simillion C."/>
            <person name="Van de Peer Y."/>
            <person name="Miranda-Saavedra D."/>
            <person name="Barton G.J."/>
            <person name="Westrop G.D."/>
            <person name="Mueller S."/>
            <person name="Dessi D."/>
            <person name="Fiori P.L."/>
            <person name="Ren Q."/>
            <person name="Paulsen I."/>
            <person name="Zhang H."/>
            <person name="Bastida-Corcuera F.D."/>
            <person name="Simoes-Barbosa A."/>
            <person name="Brown M.T."/>
            <person name="Hayes R.D."/>
            <person name="Mukherjee M."/>
            <person name="Okumura C.Y."/>
            <person name="Schneider R."/>
            <person name="Smith A.J."/>
            <person name="Vanacova S."/>
            <person name="Villalvazo M."/>
            <person name="Haas B.J."/>
            <person name="Pertea M."/>
            <person name="Feldblyum T.V."/>
            <person name="Utterback T.R."/>
            <person name="Shu C.L."/>
            <person name="Osoegawa K."/>
            <person name="de Jong P.J."/>
            <person name="Hrdy I."/>
            <person name="Horvathova L."/>
            <person name="Zubacova Z."/>
            <person name="Dolezal P."/>
            <person name="Malik S.B."/>
            <person name="Logsdon J.M. Jr."/>
            <person name="Henze K."/>
            <person name="Gupta A."/>
            <person name="Wang C.C."/>
            <person name="Dunne R.L."/>
            <person name="Upcroft J.A."/>
            <person name="Upcroft P."/>
            <person name="White O."/>
            <person name="Salzberg S.L."/>
            <person name="Tang P."/>
            <person name="Chiu C.-H."/>
            <person name="Lee Y.-S."/>
            <person name="Embley T.M."/>
            <person name="Coombs G.H."/>
            <person name="Mottram J.C."/>
            <person name="Tachezy J."/>
            <person name="Fraser-Liggett C.M."/>
            <person name="Johnson P.J."/>
        </authorList>
    </citation>
    <scope>NUCLEOTIDE SEQUENCE [LARGE SCALE GENOMIC DNA]</scope>
    <source>
        <strain evidence="2">G3</strain>
    </source>
</reference>
<organism evidence="2 3">
    <name type="scientific">Trichomonas vaginalis (strain ATCC PRA-98 / G3)</name>
    <dbReference type="NCBI Taxonomy" id="412133"/>
    <lineage>
        <taxon>Eukaryota</taxon>
        <taxon>Metamonada</taxon>
        <taxon>Parabasalia</taxon>
        <taxon>Trichomonadida</taxon>
        <taxon>Trichomonadidae</taxon>
        <taxon>Trichomonas</taxon>
    </lineage>
</organism>
<dbReference type="InterPro" id="IPR034085">
    <property type="entry name" value="TOG"/>
</dbReference>
<dbReference type="SUPFAM" id="SSF48371">
    <property type="entry name" value="ARM repeat"/>
    <property type="match status" value="1"/>
</dbReference>
<dbReference type="InParanoid" id="A2DFZ9"/>
<dbReference type="Gene3D" id="1.25.10.10">
    <property type="entry name" value="Leucine-rich Repeat Variant"/>
    <property type="match status" value="2"/>
</dbReference>
<evidence type="ECO:0000313" key="2">
    <source>
        <dbReference type="EMBL" id="EAY20626.1"/>
    </source>
</evidence>
<dbReference type="OrthoDB" id="46159at2759"/>
<dbReference type="RefSeq" id="XP_001581612.1">
    <property type="nucleotide sequence ID" value="XM_001581562.1"/>
</dbReference>
<dbReference type="VEuPathDB" id="TrichDB:TVAG_163220"/>
<dbReference type="SMR" id="A2DFZ9"/>
<feature type="domain" description="TOG" evidence="1">
    <location>
        <begin position="515"/>
        <end position="731"/>
    </location>
</feature>
<dbReference type="InterPro" id="IPR011989">
    <property type="entry name" value="ARM-like"/>
</dbReference>